<dbReference type="Gene3D" id="1.10.260.40">
    <property type="entry name" value="lambda repressor-like DNA-binding domains"/>
    <property type="match status" value="1"/>
</dbReference>
<keyword evidence="3" id="KW-1185">Reference proteome</keyword>
<dbReference type="PANTHER" id="PTHR35010">
    <property type="entry name" value="BLL4672 PROTEIN-RELATED"/>
    <property type="match status" value="1"/>
</dbReference>
<protein>
    <submittedName>
        <fullName evidence="2">Helix-turn-helix protein</fullName>
    </submittedName>
</protein>
<dbReference type="Pfam" id="PF17765">
    <property type="entry name" value="MLTR_LBD"/>
    <property type="match status" value="1"/>
</dbReference>
<evidence type="ECO:0000313" key="2">
    <source>
        <dbReference type="EMBL" id="RBO92438.1"/>
    </source>
</evidence>
<reference evidence="2 3" key="1">
    <citation type="submission" date="2018-06" db="EMBL/GenBank/DDBJ databases">
        <title>Genomic Encyclopedia of Type Strains, Phase IV (KMG-IV): sequencing the most valuable type-strain genomes for metagenomic binning, comparative biology and taxonomic classification.</title>
        <authorList>
            <person name="Goeker M."/>
        </authorList>
    </citation>
    <scope>NUCLEOTIDE SEQUENCE [LARGE SCALE GENOMIC DNA]</scope>
    <source>
        <strain evidence="2 3">DSM 44599</strain>
    </source>
</reference>
<proteinExistence type="predicted"/>
<dbReference type="PROSITE" id="PS50943">
    <property type="entry name" value="HTH_CROC1"/>
    <property type="match status" value="1"/>
</dbReference>
<evidence type="ECO:0000313" key="3">
    <source>
        <dbReference type="Proteomes" id="UP000252586"/>
    </source>
</evidence>
<dbReference type="InterPro" id="IPR041413">
    <property type="entry name" value="MLTR_LBD"/>
</dbReference>
<dbReference type="Proteomes" id="UP000252586">
    <property type="component" value="Unassembled WGS sequence"/>
</dbReference>
<dbReference type="AlphaFoldDB" id="A0A366DTA6"/>
<dbReference type="Gene3D" id="3.30.450.180">
    <property type="match status" value="1"/>
</dbReference>
<comment type="caution">
    <text evidence="2">The sequence shown here is derived from an EMBL/GenBank/DDBJ whole genome shotgun (WGS) entry which is preliminary data.</text>
</comment>
<dbReference type="InterPro" id="IPR001387">
    <property type="entry name" value="Cro/C1-type_HTH"/>
</dbReference>
<organism evidence="2 3">
    <name type="scientific">Nocardia puris</name>
    <dbReference type="NCBI Taxonomy" id="208602"/>
    <lineage>
        <taxon>Bacteria</taxon>
        <taxon>Bacillati</taxon>
        <taxon>Actinomycetota</taxon>
        <taxon>Actinomycetes</taxon>
        <taxon>Mycobacteriales</taxon>
        <taxon>Nocardiaceae</taxon>
        <taxon>Nocardia</taxon>
    </lineage>
</organism>
<dbReference type="CDD" id="cd00093">
    <property type="entry name" value="HTH_XRE"/>
    <property type="match status" value="1"/>
</dbReference>
<gene>
    <name evidence="2" type="ORF">DFR74_10381</name>
</gene>
<dbReference type="Pfam" id="PF13560">
    <property type="entry name" value="HTH_31"/>
    <property type="match status" value="1"/>
</dbReference>
<dbReference type="SUPFAM" id="SSF47413">
    <property type="entry name" value="lambda repressor-like DNA-binding domains"/>
    <property type="match status" value="1"/>
</dbReference>
<dbReference type="RefSeq" id="WP_067510065.1">
    <property type="nucleotide sequence ID" value="NZ_QNRE01000003.1"/>
</dbReference>
<dbReference type="OrthoDB" id="3608749at2"/>
<dbReference type="SMART" id="SM00530">
    <property type="entry name" value="HTH_XRE"/>
    <property type="match status" value="1"/>
</dbReference>
<feature type="domain" description="HTH cro/C1-type" evidence="1">
    <location>
        <begin position="34"/>
        <end position="81"/>
    </location>
</feature>
<sequence length="279" mass="30749">MARNAFAEFLVARRGELRPADVGLPEGGRRRTPGLRREEVAVLAGVSADYLARLEQGRDTNPSLAVVDALADALRLDGTQRQHFGLLALISGNESRCPGAESPHEQISDTVRAVLDALDPTPAFVVGRRWSILGWNHTWAEFAAPLGLIDRAEEANLAGYVFTDPRARHILRDWPAAADSFATALLRAKLRWPGDSKLLAMIDALRREPEFDRRWQPQRVGAGPMSSLLRFDHPTHGAIDVPVETMETDSDQSVVVWLVDRAATHSPGLRLVHNRAANE</sequence>
<dbReference type="EMBL" id="QNRE01000003">
    <property type="protein sequence ID" value="RBO92438.1"/>
    <property type="molecule type" value="Genomic_DNA"/>
</dbReference>
<name>A0A366DTA6_9NOCA</name>
<dbReference type="STRING" id="1210090.GCA_001613185_03569"/>
<dbReference type="InterPro" id="IPR010982">
    <property type="entry name" value="Lambda_DNA-bd_dom_sf"/>
</dbReference>
<evidence type="ECO:0000259" key="1">
    <source>
        <dbReference type="PROSITE" id="PS50943"/>
    </source>
</evidence>
<accession>A0A366DTA6</accession>
<dbReference type="GO" id="GO:0003677">
    <property type="term" value="F:DNA binding"/>
    <property type="evidence" value="ECO:0007669"/>
    <property type="project" value="InterPro"/>
</dbReference>